<reference evidence="12" key="3">
    <citation type="journal article" date="2017" name="Nature">
        <title>Genome sequence of the progenitor of the wheat D genome Aegilops tauschii.</title>
        <authorList>
            <person name="Luo M.C."/>
            <person name="Gu Y.Q."/>
            <person name="Puiu D."/>
            <person name="Wang H."/>
            <person name="Twardziok S.O."/>
            <person name="Deal K.R."/>
            <person name="Huo N."/>
            <person name="Zhu T."/>
            <person name="Wang L."/>
            <person name="Wang Y."/>
            <person name="McGuire P.E."/>
            <person name="Liu S."/>
            <person name="Long H."/>
            <person name="Ramasamy R.K."/>
            <person name="Rodriguez J.C."/>
            <person name="Van S.L."/>
            <person name="Yuan L."/>
            <person name="Wang Z."/>
            <person name="Xia Z."/>
            <person name="Xiao L."/>
            <person name="Anderson O.D."/>
            <person name="Ouyang S."/>
            <person name="Liang Y."/>
            <person name="Zimin A.V."/>
            <person name="Pertea G."/>
            <person name="Qi P."/>
            <person name="Bennetzen J.L."/>
            <person name="Dai X."/>
            <person name="Dawson M.W."/>
            <person name="Muller H.G."/>
            <person name="Kugler K."/>
            <person name="Rivarola-Duarte L."/>
            <person name="Spannagl M."/>
            <person name="Mayer K.F.X."/>
            <person name="Lu F.H."/>
            <person name="Bevan M.W."/>
            <person name="Leroy P."/>
            <person name="Li P."/>
            <person name="You F.M."/>
            <person name="Sun Q."/>
            <person name="Liu Z."/>
            <person name="Lyons E."/>
            <person name="Wicker T."/>
            <person name="Salzberg S.L."/>
            <person name="Devos K.M."/>
            <person name="Dvorak J."/>
        </authorList>
    </citation>
    <scope>NUCLEOTIDE SEQUENCE [LARGE SCALE GENOMIC DNA]</scope>
    <source>
        <strain evidence="12">cv. AL8/78</strain>
    </source>
</reference>
<reference evidence="12" key="5">
    <citation type="journal article" date="2021" name="G3 (Bethesda)">
        <title>Aegilops tauschii genome assembly Aet v5.0 features greater sequence contiguity and improved annotation.</title>
        <authorList>
            <person name="Wang L."/>
            <person name="Zhu T."/>
            <person name="Rodriguez J.C."/>
            <person name="Deal K.R."/>
            <person name="Dubcovsky J."/>
            <person name="McGuire P.E."/>
            <person name="Lux T."/>
            <person name="Spannagl M."/>
            <person name="Mayer K.F.X."/>
            <person name="Baldrich P."/>
            <person name="Meyers B.C."/>
            <person name="Huo N."/>
            <person name="Gu Y.Q."/>
            <person name="Zhou H."/>
            <person name="Devos K.M."/>
            <person name="Bennetzen J.L."/>
            <person name="Unver T."/>
            <person name="Budak H."/>
            <person name="Gulick P.J."/>
            <person name="Galiba G."/>
            <person name="Kalapos B."/>
            <person name="Nelson D.R."/>
            <person name="Li P."/>
            <person name="You F.M."/>
            <person name="Luo M.C."/>
            <person name="Dvorak J."/>
        </authorList>
    </citation>
    <scope>NUCLEOTIDE SEQUENCE [LARGE SCALE GENOMIC DNA]</scope>
    <source>
        <strain evidence="12">cv. AL8/78</strain>
    </source>
</reference>
<sequence>VSWRRSRSTRRRRRRAAADSSCSMHRRPATPRKPPDAWAGRPSAAAARPSTSSPWTSSTLAACREKGLWSSSCPPPGRATPPDSMKGFWRYLLKKNLDAQWLQGFRYAMFGLGDSGYQYYNFAAIKLRKRLSQLGATKPIIGIGLGNDQDSSGYEKALGPWLLSLWKSLNRTNPSLLPRIPDIINPNLNNLGDAKVEVIYYSSDDTPQDSILPDSKKLIGRARSMHPALKFHNDGEPEYMLKMVTNQRLTKKDPERDVRHFELEDPSSAVHYQVGDALEILPSQNPSAVNAFIKRCNLDPDCYISIRAKGGDEVSKSSPVNGLMDRIKLKTFVALTMDVASASPGRYFYEIMSYFATAQHEKERLEEFASPEGRDGLYQYNHKEGRTVLEVLEEFPWVHMPFEWLVQLTPPLKKRAFSISSSPLAHPNQIHLTVSVVSWLATPFRRKHGLCSTWLAGLDPNEETLVPCWIHQGSLPPPDPSTPLVLIGPGTGCAPFRAFVEERAAQRAREPTAPILFFFGCRNKDDDFLYRDFWPHHAQNNGVLSPEEGGGFFAAFSRDQPEKVYVQHKIREQSARVLNMLCSGAAVYVAGSSTKMPADVRAAMEEVVREKGVDAGWLRKLERAGKYNIETWS</sequence>
<dbReference type="PROSITE" id="PS51384">
    <property type="entry name" value="FAD_FR"/>
    <property type="match status" value="1"/>
</dbReference>
<name>A0A453E126_AEGTS</name>
<keyword evidence="7" id="KW-0521">NADP</keyword>
<dbReference type="GO" id="GO:0031090">
    <property type="term" value="C:organelle membrane"/>
    <property type="evidence" value="ECO:0007669"/>
    <property type="project" value="UniProtKB-ARBA"/>
</dbReference>
<dbReference type="InterPro" id="IPR017927">
    <property type="entry name" value="FAD-bd_FR_type"/>
</dbReference>
<evidence type="ECO:0000256" key="7">
    <source>
        <dbReference type="ARBA" id="ARBA00022857"/>
    </source>
</evidence>
<dbReference type="PANTHER" id="PTHR19384:SF10">
    <property type="entry name" value="NADPH-DEPENDENT DIFLAVIN OXIDOREDUCTASE 1"/>
    <property type="match status" value="1"/>
</dbReference>
<dbReference type="SUPFAM" id="SSF63380">
    <property type="entry name" value="Riboflavin synthase domain-like"/>
    <property type="match status" value="1"/>
</dbReference>
<dbReference type="SUPFAM" id="SSF52218">
    <property type="entry name" value="Flavoproteins"/>
    <property type="match status" value="1"/>
</dbReference>
<organism evidence="12 13">
    <name type="scientific">Aegilops tauschii subsp. strangulata</name>
    <name type="common">Goatgrass</name>
    <dbReference type="NCBI Taxonomy" id="200361"/>
    <lineage>
        <taxon>Eukaryota</taxon>
        <taxon>Viridiplantae</taxon>
        <taxon>Streptophyta</taxon>
        <taxon>Embryophyta</taxon>
        <taxon>Tracheophyta</taxon>
        <taxon>Spermatophyta</taxon>
        <taxon>Magnoliopsida</taxon>
        <taxon>Liliopsida</taxon>
        <taxon>Poales</taxon>
        <taxon>Poaceae</taxon>
        <taxon>BOP clade</taxon>
        <taxon>Pooideae</taxon>
        <taxon>Triticodae</taxon>
        <taxon>Triticeae</taxon>
        <taxon>Triticinae</taxon>
        <taxon>Aegilops</taxon>
    </lineage>
</organism>
<dbReference type="Gene3D" id="3.40.50.80">
    <property type="entry name" value="Nucleotide-binding domain of ferredoxin-NADP reductase (FNR) module"/>
    <property type="match status" value="1"/>
</dbReference>
<evidence type="ECO:0000256" key="9">
    <source>
        <dbReference type="SAM" id="MobiDB-lite"/>
    </source>
</evidence>
<feature type="domain" description="Flavodoxin-like" evidence="10">
    <location>
        <begin position="1"/>
        <end position="166"/>
    </location>
</feature>
<feature type="compositionally biased region" description="Low complexity" evidence="9">
    <location>
        <begin position="37"/>
        <end position="56"/>
    </location>
</feature>
<dbReference type="InterPro" id="IPR023173">
    <property type="entry name" value="NADPH_Cyt_P450_Rdtase_alpha"/>
</dbReference>
<dbReference type="GO" id="GO:0005829">
    <property type="term" value="C:cytosol"/>
    <property type="evidence" value="ECO:0007669"/>
    <property type="project" value="TreeGrafter"/>
</dbReference>
<keyword evidence="6" id="KW-0274">FAD</keyword>
<dbReference type="InterPro" id="IPR003097">
    <property type="entry name" value="CysJ-like_FAD-binding"/>
</dbReference>
<evidence type="ECO:0000256" key="8">
    <source>
        <dbReference type="ARBA" id="ARBA00023002"/>
    </source>
</evidence>
<evidence type="ECO:0000256" key="3">
    <source>
        <dbReference type="ARBA" id="ARBA00022490"/>
    </source>
</evidence>
<evidence type="ECO:0008006" key="14">
    <source>
        <dbReference type="Google" id="ProtNLM"/>
    </source>
</evidence>
<dbReference type="EnsemblPlants" id="AET3Gv20183200.1">
    <property type="protein sequence ID" value="AET3Gv20183200.1"/>
    <property type="gene ID" value="AET3Gv20183200"/>
</dbReference>
<dbReference type="InterPro" id="IPR008254">
    <property type="entry name" value="Flavodoxin/NO_synth"/>
</dbReference>
<reference evidence="13" key="1">
    <citation type="journal article" date="2014" name="Science">
        <title>Ancient hybridizations among the ancestral genomes of bread wheat.</title>
        <authorList>
            <consortium name="International Wheat Genome Sequencing Consortium,"/>
            <person name="Marcussen T."/>
            <person name="Sandve S.R."/>
            <person name="Heier L."/>
            <person name="Spannagl M."/>
            <person name="Pfeifer M."/>
            <person name="Jakobsen K.S."/>
            <person name="Wulff B.B."/>
            <person name="Steuernagel B."/>
            <person name="Mayer K.F."/>
            <person name="Olsen O.A."/>
        </authorList>
    </citation>
    <scope>NUCLEOTIDE SEQUENCE [LARGE SCALE GENOMIC DNA]</scope>
    <source>
        <strain evidence="13">cv. AL8/78</strain>
    </source>
</reference>
<dbReference type="PROSITE" id="PS50902">
    <property type="entry name" value="FLAVODOXIN_LIKE"/>
    <property type="match status" value="1"/>
</dbReference>
<dbReference type="Pfam" id="PF00667">
    <property type="entry name" value="FAD_binding_1"/>
    <property type="match status" value="1"/>
</dbReference>
<dbReference type="InterPro" id="IPR039261">
    <property type="entry name" value="FNR_nucleotide-bd"/>
</dbReference>
<comment type="cofactor">
    <cofactor evidence="1">
        <name>FMN</name>
        <dbReference type="ChEBI" id="CHEBI:58210"/>
    </cofactor>
</comment>
<evidence type="ECO:0000256" key="4">
    <source>
        <dbReference type="ARBA" id="ARBA00022630"/>
    </source>
</evidence>
<dbReference type="PRINTS" id="PR00371">
    <property type="entry name" value="FPNCR"/>
</dbReference>
<evidence type="ECO:0000256" key="2">
    <source>
        <dbReference type="ARBA" id="ARBA00001974"/>
    </source>
</evidence>
<dbReference type="Pfam" id="PF00175">
    <property type="entry name" value="NAD_binding_1"/>
    <property type="match status" value="1"/>
</dbReference>
<dbReference type="GO" id="GO:0010181">
    <property type="term" value="F:FMN binding"/>
    <property type="evidence" value="ECO:0007669"/>
    <property type="project" value="InterPro"/>
</dbReference>
<feature type="region of interest" description="Disordered" evidence="9">
    <location>
        <begin position="1"/>
        <end position="56"/>
    </location>
</feature>
<dbReference type="AlphaFoldDB" id="A0A453E126"/>
<dbReference type="GO" id="GO:0050660">
    <property type="term" value="F:flavin adenine dinucleotide binding"/>
    <property type="evidence" value="ECO:0007669"/>
    <property type="project" value="TreeGrafter"/>
</dbReference>
<keyword evidence="3" id="KW-0963">Cytoplasm</keyword>
<accession>A0A453E126</accession>
<dbReference type="InterPro" id="IPR029039">
    <property type="entry name" value="Flavoprotein-like_sf"/>
</dbReference>
<evidence type="ECO:0000256" key="5">
    <source>
        <dbReference type="ARBA" id="ARBA00022643"/>
    </source>
</evidence>
<dbReference type="Gene3D" id="3.40.50.360">
    <property type="match status" value="1"/>
</dbReference>
<dbReference type="GO" id="GO:0016491">
    <property type="term" value="F:oxidoreductase activity"/>
    <property type="evidence" value="ECO:0007669"/>
    <property type="project" value="UniProtKB-KW"/>
</dbReference>
<keyword evidence="5" id="KW-0288">FMN</keyword>
<dbReference type="InterPro" id="IPR017938">
    <property type="entry name" value="Riboflavin_synthase-like_b-brl"/>
</dbReference>
<dbReference type="PANTHER" id="PTHR19384">
    <property type="entry name" value="NITRIC OXIDE SYNTHASE-RELATED"/>
    <property type="match status" value="1"/>
</dbReference>
<reference evidence="13" key="2">
    <citation type="journal article" date="2017" name="Nat. Plants">
        <title>The Aegilops tauschii genome reveals multiple impacts of transposons.</title>
        <authorList>
            <person name="Zhao G."/>
            <person name="Zou C."/>
            <person name="Li K."/>
            <person name="Wang K."/>
            <person name="Li T."/>
            <person name="Gao L."/>
            <person name="Zhang X."/>
            <person name="Wang H."/>
            <person name="Yang Z."/>
            <person name="Liu X."/>
            <person name="Jiang W."/>
            <person name="Mao L."/>
            <person name="Kong X."/>
            <person name="Jiao Y."/>
            <person name="Jia J."/>
        </authorList>
    </citation>
    <scope>NUCLEOTIDE SEQUENCE [LARGE SCALE GENOMIC DNA]</scope>
    <source>
        <strain evidence="13">cv. AL8/78</strain>
    </source>
</reference>
<feature type="domain" description="FAD-binding FR-type" evidence="11">
    <location>
        <begin position="236"/>
        <end position="478"/>
    </location>
</feature>
<dbReference type="Gene3D" id="1.20.990.10">
    <property type="entry name" value="NADPH-cytochrome p450 Reductase, Chain A, domain 3"/>
    <property type="match status" value="1"/>
</dbReference>
<comment type="cofactor">
    <cofactor evidence="2">
        <name>FAD</name>
        <dbReference type="ChEBI" id="CHEBI:57692"/>
    </cofactor>
</comment>
<dbReference type="FunFam" id="3.40.50.80:FF:000032">
    <property type="entry name" value="NADPH-dependent diflavin oxidoreductase 1"/>
    <property type="match status" value="1"/>
</dbReference>
<evidence type="ECO:0000256" key="1">
    <source>
        <dbReference type="ARBA" id="ARBA00001917"/>
    </source>
</evidence>
<keyword evidence="4" id="KW-0285">Flavoprotein</keyword>
<dbReference type="FunFam" id="1.20.990.10:FF:000015">
    <property type="entry name" value="NADPH-dependent diflavin oxidoreductase 1"/>
    <property type="match status" value="1"/>
</dbReference>
<evidence type="ECO:0000259" key="10">
    <source>
        <dbReference type="PROSITE" id="PS50902"/>
    </source>
</evidence>
<dbReference type="InterPro" id="IPR001433">
    <property type="entry name" value="OxRdtase_FAD/NAD-bd"/>
</dbReference>
<evidence type="ECO:0000313" key="13">
    <source>
        <dbReference type="Proteomes" id="UP000015105"/>
    </source>
</evidence>
<reference evidence="12" key="4">
    <citation type="submission" date="2019-03" db="UniProtKB">
        <authorList>
            <consortium name="EnsemblPlants"/>
        </authorList>
    </citation>
    <scope>IDENTIFICATION</scope>
</reference>
<feature type="compositionally biased region" description="Basic residues" evidence="9">
    <location>
        <begin position="1"/>
        <end position="15"/>
    </location>
</feature>
<dbReference type="STRING" id="200361.A0A453E126"/>
<evidence type="ECO:0000313" key="12">
    <source>
        <dbReference type="EnsemblPlants" id="AET3Gv20183200.1"/>
    </source>
</evidence>
<dbReference type="Pfam" id="PF00258">
    <property type="entry name" value="Flavodoxin_1"/>
    <property type="match status" value="1"/>
</dbReference>
<dbReference type="Proteomes" id="UP000015105">
    <property type="component" value="Chromosome 3D"/>
</dbReference>
<keyword evidence="13" id="KW-1185">Reference proteome</keyword>
<evidence type="ECO:0000259" key="11">
    <source>
        <dbReference type="PROSITE" id="PS51384"/>
    </source>
</evidence>
<keyword evidence="8" id="KW-0560">Oxidoreductase</keyword>
<protein>
    <recommendedName>
        <fullName evidence="14">NADPH-dependent diflavin oxidoreductase 1</fullName>
    </recommendedName>
</protein>
<dbReference type="InterPro" id="IPR001709">
    <property type="entry name" value="Flavoprot_Pyr_Nucl_cyt_Rdtase"/>
</dbReference>
<evidence type="ECO:0000256" key="6">
    <source>
        <dbReference type="ARBA" id="ARBA00022827"/>
    </source>
</evidence>
<proteinExistence type="predicted"/>
<dbReference type="Gene3D" id="2.40.30.10">
    <property type="entry name" value="Translation factors"/>
    <property type="match status" value="1"/>
</dbReference>
<dbReference type="SUPFAM" id="SSF52343">
    <property type="entry name" value="Ferredoxin reductase-like, C-terminal NADP-linked domain"/>
    <property type="match status" value="1"/>
</dbReference>
<dbReference type="Gramene" id="AET3Gv20183200.1">
    <property type="protein sequence ID" value="AET3Gv20183200.1"/>
    <property type="gene ID" value="AET3Gv20183200"/>
</dbReference>